<dbReference type="Gene3D" id="3.30.365.10">
    <property type="entry name" value="Aldehyde oxidase/xanthine dehydrogenase, molybdopterin binding domain"/>
    <property type="match status" value="4"/>
</dbReference>
<gene>
    <name evidence="2" type="ORF">DLJ53_13430</name>
</gene>
<dbReference type="PROSITE" id="PS51318">
    <property type="entry name" value="TAT"/>
    <property type="match status" value="1"/>
</dbReference>
<dbReference type="Proteomes" id="UP000249590">
    <property type="component" value="Unassembled WGS sequence"/>
</dbReference>
<dbReference type="InterPro" id="IPR000674">
    <property type="entry name" value="Ald_Oxase/Xan_DH_a/b"/>
</dbReference>
<evidence type="ECO:0000313" key="2">
    <source>
        <dbReference type="EMBL" id="RAI02359.1"/>
    </source>
</evidence>
<dbReference type="PANTHER" id="PTHR47495">
    <property type="entry name" value="ALDEHYDE DEHYDROGENASE"/>
    <property type="match status" value="1"/>
</dbReference>
<dbReference type="SUPFAM" id="SSF56003">
    <property type="entry name" value="Molybdenum cofactor-binding domain"/>
    <property type="match status" value="2"/>
</dbReference>
<protein>
    <submittedName>
        <fullName evidence="2">Twin-arginine translocation pathway signal protein</fullName>
    </submittedName>
</protein>
<dbReference type="OrthoDB" id="9767994at2"/>
<dbReference type="SMART" id="SM01008">
    <property type="entry name" value="Ald_Xan_dh_C"/>
    <property type="match status" value="1"/>
</dbReference>
<dbReference type="InterPro" id="IPR008274">
    <property type="entry name" value="AldOxase/xan_DH_MoCoBD1"/>
</dbReference>
<dbReference type="Gene3D" id="3.90.1170.50">
    <property type="entry name" value="Aldehyde oxidase/xanthine dehydrogenase, a/b hammerhead"/>
    <property type="match status" value="1"/>
</dbReference>
<dbReference type="InterPro" id="IPR012368">
    <property type="entry name" value="OxRdtase_Mopterin-bd_su_IorB"/>
</dbReference>
<dbReference type="PIRSF" id="PIRSF036389">
    <property type="entry name" value="IOR_B"/>
    <property type="match status" value="1"/>
</dbReference>
<reference evidence="2 3" key="1">
    <citation type="submission" date="2018-05" db="EMBL/GenBank/DDBJ databases">
        <title>Acuticoccus sediminis sp. nov., isolated from deep-sea sediment of Indian Ocean.</title>
        <authorList>
            <person name="Liu X."/>
            <person name="Lai Q."/>
            <person name="Du Y."/>
            <person name="Sun F."/>
            <person name="Zhang X."/>
            <person name="Wang S."/>
            <person name="Shao Z."/>
        </authorList>
    </citation>
    <scope>NUCLEOTIDE SEQUENCE [LARGE SCALE GENOMIC DNA]</scope>
    <source>
        <strain evidence="2 3">PTG4-2</strain>
    </source>
</reference>
<dbReference type="PANTHER" id="PTHR47495:SF3">
    <property type="entry name" value="BLR6219 PROTEIN"/>
    <property type="match status" value="1"/>
</dbReference>
<dbReference type="InterPro" id="IPR037165">
    <property type="entry name" value="AldOxase/xan_DH_Mopterin-bd_sf"/>
</dbReference>
<name>A0A8B2NV38_9HYPH</name>
<evidence type="ECO:0000259" key="1">
    <source>
        <dbReference type="SMART" id="SM01008"/>
    </source>
</evidence>
<organism evidence="2 3">
    <name type="scientific">Acuticoccus sediminis</name>
    <dbReference type="NCBI Taxonomy" id="2184697"/>
    <lineage>
        <taxon>Bacteria</taxon>
        <taxon>Pseudomonadati</taxon>
        <taxon>Pseudomonadota</taxon>
        <taxon>Alphaproteobacteria</taxon>
        <taxon>Hyphomicrobiales</taxon>
        <taxon>Amorphaceae</taxon>
        <taxon>Acuticoccus</taxon>
    </lineage>
</organism>
<accession>A0A8B2NV38</accession>
<dbReference type="InterPro" id="IPR052516">
    <property type="entry name" value="N-heterocyclic_Hydroxylase"/>
</dbReference>
<dbReference type="InterPro" id="IPR006311">
    <property type="entry name" value="TAT_signal"/>
</dbReference>
<dbReference type="InterPro" id="IPR046867">
    <property type="entry name" value="AldOxase/xan_DH_MoCoBD2"/>
</dbReference>
<dbReference type="Pfam" id="PF02738">
    <property type="entry name" value="MoCoBD_1"/>
    <property type="match status" value="1"/>
</dbReference>
<dbReference type="Pfam" id="PF20256">
    <property type="entry name" value="MoCoBD_2"/>
    <property type="match status" value="2"/>
</dbReference>
<keyword evidence="3" id="KW-1185">Reference proteome</keyword>
<dbReference type="RefSeq" id="WP_111345913.1">
    <property type="nucleotide sequence ID" value="NZ_QHHQ01000002.1"/>
</dbReference>
<proteinExistence type="predicted"/>
<sequence length="777" mass="84314">MLHYLEQEARAAHARTRILNVSRRTMLGVTASGFALAAFVRPAGAFAPYKTGGESMPHGLRTDPSVFVSIDREGNVTIVAHRSEMGTGSRTSLPMVLADEMGADWDRVKIVQAEGDEPKYGNQDTDGSRSMRHHIQSMRQMGASMRYMLEEAAASRLDVPRSEVKTGVHEVVHGPSGQTLGFGELAEHLVREQPDMPYVGVPAFEDLTFKDESEFRYIGKGEVSITDLFDITTGRAVYGADVTLPGMKYAVIARPPVVGGRPIRYDDSAARAVEGVETVLGLEGSTPPAKFAPLGGIAVIASNTWSAIQGRDLLEIEWDDGPNASYNSEAYLEEMRQTARQPGKVVREKGDVDGAFSSAAKTFAAEYSQAHMAHIPMEPPVAVASVKDGKCEIWACVQSPYGTRTDVADALKMSPDDVTVHVTLLGGGFGRKSKCDFVIEAALLSRMVGAPVRVQWTREDDVHHSFNHTTSVERIEVALDAAGKVTGWKHNSVAPSILSTFAPDSGHQFFIESGMGHADMPFDIANVRADNGKAMAHTRIGWFRSVSNIPRAFAVQSFAAELANELGRDQKEVLLELIGPARKLDPKAEGFPDDFWNYGEVYENYPIDTGRLSNVLEMAAEAVGWGKDLPEGEGIGLAVHRSFVTYVACGLRTKIVDGKITVPETHFAVDCGYAANPERIRSQMEGAAVMGMTLALFSGLTFEDGRVMQSNFYDYDVVRSDNFPQNVQVHLVDNPFSVHAAGVGEPGVPPFAPALANAIFNATGKRLRDMPFGDTLS</sequence>
<dbReference type="AlphaFoldDB" id="A0A8B2NV38"/>
<dbReference type="GO" id="GO:0016491">
    <property type="term" value="F:oxidoreductase activity"/>
    <property type="evidence" value="ECO:0007669"/>
    <property type="project" value="InterPro"/>
</dbReference>
<dbReference type="EMBL" id="QHHQ01000002">
    <property type="protein sequence ID" value="RAI02359.1"/>
    <property type="molecule type" value="Genomic_DNA"/>
</dbReference>
<comment type="caution">
    <text evidence="2">The sequence shown here is derived from an EMBL/GenBank/DDBJ whole genome shotgun (WGS) entry which is preliminary data.</text>
</comment>
<evidence type="ECO:0000313" key="3">
    <source>
        <dbReference type="Proteomes" id="UP000249590"/>
    </source>
</evidence>
<feature type="domain" description="Aldehyde oxidase/xanthine dehydrogenase a/b hammerhead" evidence="1">
    <location>
        <begin position="233"/>
        <end position="322"/>
    </location>
</feature>